<evidence type="ECO:0000256" key="8">
    <source>
        <dbReference type="RuleBase" id="RU363032"/>
    </source>
</evidence>
<gene>
    <name evidence="10" type="ORF">GCM10007989_05310</name>
</gene>
<dbReference type="PROSITE" id="PS50928">
    <property type="entry name" value="ABC_TM1"/>
    <property type="match status" value="1"/>
</dbReference>
<sequence length="298" mass="32070">MATISEMRPSGLNIRGLKNVPGGLSQLPLIWPALMILGFFAIPLFFLFRVSLANRDPAVYQGTGFSLQAFTQLGQPMVLNAVSFSVMLSLIVASISMLVTFPATYFITRLSRRAQVAWLIGFLSTLALSEVLITFSWQILLSKKAGMSNVLVMLGILDESMSLAPSFGGVVACIIYLVIPFNFMTLYPGLSRLDTSYLEAARTLGARPTRAFFEILLPLMRKPIATAFLTTVIMTIGAYVAPIVLGGPANWTIGVVISEVAITGQNLPLASAIAILLMLVTAMLVLGINRIGGKGYVS</sequence>
<comment type="similarity">
    <text evidence="2">Belongs to the binding-protein-dependent transport system permease family. CysTW subfamily.</text>
</comment>
<name>A0A918VMR3_9HYPH</name>
<keyword evidence="4" id="KW-1003">Cell membrane</keyword>
<evidence type="ECO:0000256" key="6">
    <source>
        <dbReference type="ARBA" id="ARBA00022989"/>
    </source>
</evidence>
<feature type="transmembrane region" description="Helical" evidence="8">
    <location>
        <begin position="116"/>
        <end position="140"/>
    </location>
</feature>
<dbReference type="GO" id="GO:0055085">
    <property type="term" value="P:transmembrane transport"/>
    <property type="evidence" value="ECO:0007669"/>
    <property type="project" value="InterPro"/>
</dbReference>
<keyword evidence="6 8" id="KW-1133">Transmembrane helix</keyword>
<dbReference type="AlphaFoldDB" id="A0A918VMR3"/>
<evidence type="ECO:0000313" key="11">
    <source>
        <dbReference type="Proteomes" id="UP000646579"/>
    </source>
</evidence>
<dbReference type="EMBL" id="BMZE01000001">
    <property type="protein sequence ID" value="GHA13649.1"/>
    <property type="molecule type" value="Genomic_DNA"/>
</dbReference>
<dbReference type="SUPFAM" id="SSF161098">
    <property type="entry name" value="MetI-like"/>
    <property type="match status" value="1"/>
</dbReference>
<dbReference type="Pfam" id="PF00528">
    <property type="entry name" value="BPD_transp_1"/>
    <property type="match status" value="1"/>
</dbReference>
<evidence type="ECO:0000256" key="2">
    <source>
        <dbReference type="ARBA" id="ARBA00007069"/>
    </source>
</evidence>
<reference evidence="10" key="1">
    <citation type="journal article" date="2014" name="Int. J. Syst. Evol. Microbiol.">
        <title>Complete genome sequence of Corynebacterium casei LMG S-19264T (=DSM 44701T), isolated from a smear-ripened cheese.</title>
        <authorList>
            <consortium name="US DOE Joint Genome Institute (JGI-PGF)"/>
            <person name="Walter F."/>
            <person name="Albersmeier A."/>
            <person name="Kalinowski J."/>
            <person name="Ruckert C."/>
        </authorList>
    </citation>
    <scope>NUCLEOTIDE SEQUENCE</scope>
    <source>
        <strain evidence="10">KCTC 32437</strain>
    </source>
</reference>
<dbReference type="PANTHER" id="PTHR42929">
    <property type="entry name" value="INNER MEMBRANE ABC TRANSPORTER PERMEASE PROTEIN YDCU-RELATED-RELATED"/>
    <property type="match status" value="1"/>
</dbReference>
<dbReference type="PANTHER" id="PTHR42929:SF1">
    <property type="entry name" value="INNER MEMBRANE ABC TRANSPORTER PERMEASE PROTEIN YDCU-RELATED"/>
    <property type="match status" value="1"/>
</dbReference>
<evidence type="ECO:0000259" key="9">
    <source>
        <dbReference type="PROSITE" id="PS50928"/>
    </source>
</evidence>
<evidence type="ECO:0000256" key="3">
    <source>
        <dbReference type="ARBA" id="ARBA00022448"/>
    </source>
</evidence>
<feature type="domain" description="ABC transmembrane type-1" evidence="9">
    <location>
        <begin position="82"/>
        <end position="288"/>
    </location>
</feature>
<organism evidence="10 11">
    <name type="scientific">Devosia pacifica</name>
    <dbReference type="NCBI Taxonomy" id="1335967"/>
    <lineage>
        <taxon>Bacteria</taxon>
        <taxon>Pseudomonadati</taxon>
        <taxon>Pseudomonadota</taxon>
        <taxon>Alphaproteobacteria</taxon>
        <taxon>Hyphomicrobiales</taxon>
        <taxon>Devosiaceae</taxon>
        <taxon>Devosia</taxon>
    </lineage>
</organism>
<dbReference type="Proteomes" id="UP000646579">
    <property type="component" value="Unassembled WGS sequence"/>
</dbReference>
<dbReference type="RefSeq" id="WP_244639891.1">
    <property type="nucleotide sequence ID" value="NZ_BMZE01000001.1"/>
</dbReference>
<keyword evidence="5 8" id="KW-0812">Transmembrane</keyword>
<comment type="caution">
    <text evidence="10">The sequence shown here is derived from an EMBL/GenBank/DDBJ whole genome shotgun (WGS) entry which is preliminary data.</text>
</comment>
<keyword evidence="7 8" id="KW-0472">Membrane</keyword>
<proteinExistence type="inferred from homology"/>
<evidence type="ECO:0000256" key="4">
    <source>
        <dbReference type="ARBA" id="ARBA00022475"/>
    </source>
</evidence>
<evidence type="ECO:0000256" key="1">
    <source>
        <dbReference type="ARBA" id="ARBA00004651"/>
    </source>
</evidence>
<evidence type="ECO:0000313" key="10">
    <source>
        <dbReference type="EMBL" id="GHA13649.1"/>
    </source>
</evidence>
<keyword evidence="11" id="KW-1185">Reference proteome</keyword>
<accession>A0A918VMR3</accession>
<dbReference type="GO" id="GO:0005886">
    <property type="term" value="C:plasma membrane"/>
    <property type="evidence" value="ECO:0007669"/>
    <property type="project" value="UniProtKB-SubCell"/>
</dbReference>
<dbReference type="Gene3D" id="1.10.3720.10">
    <property type="entry name" value="MetI-like"/>
    <property type="match status" value="1"/>
</dbReference>
<dbReference type="CDD" id="cd06261">
    <property type="entry name" value="TM_PBP2"/>
    <property type="match status" value="1"/>
</dbReference>
<feature type="transmembrane region" description="Helical" evidence="8">
    <location>
        <begin position="81"/>
        <end position="104"/>
    </location>
</feature>
<evidence type="ECO:0000256" key="5">
    <source>
        <dbReference type="ARBA" id="ARBA00022692"/>
    </source>
</evidence>
<dbReference type="InterPro" id="IPR000515">
    <property type="entry name" value="MetI-like"/>
</dbReference>
<protein>
    <submittedName>
        <fullName evidence="10">Spermidine/putrescine ABC transporter permease</fullName>
    </submittedName>
</protein>
<evidence type="ECO:0000256" key="7">
    <source>
        <dbReference type="ARBA" id="ARBA00023136"/>
    </source>
</evidence>
<feature type="transmembrane region" description="Helical" evidence="8">
    <location>
        <begin position="267"/>
        <end position="288"/>
    </location>
</feature>
<reference evidence="10" key="2">
    <citation type="submission" date="2020-09" db="EMBL/GenBank/DDBJ databases">
        <authorList>
            <person name="Sun Q."/>
            <person name="Kim S."/>
        </authorList>
    </citation>
    <scope>NUCLEOTIDE SEQUENCE</scope>
    <source>
        <strain evidence="10">KCTC 32437</strain>
    </source>
</reference>
<keyword evidence="3 8" id="KW-0813">Transport</keyword>
<dbReference type="InterPro" id="IPR035906">
    <property type="entry name" value="MetI-like_sf"/>
</dbReference>
<feature type="transmembrane region" description="Helical" evidence="8">
    <location>
        <begin position="160"/>
        <end position="183"/>
    </location>
</feature>
<comment type="subcellular location">
    <subcellularLocation>
        <location evidence="1 8">Cell membrane</location>
        <topology evidence="1 8">Multi-pass membrane protein</topology>
    </subcellularLocation>
</comment>
<feature type="transmembrane region" description="Helical" evidence="8">
    <location>
        <begin position="29"/>
        <end position="48"/>
    </location>
</feature>
<feature type="transmembrane region" description="Helical" evidence="8">
    <location>
        <begin position="224"/>
        <end position="247"/>
    </location>
</feature>